<evidence type="ECO:0000313" key="9">
    <source>
        <dbReference type="Proteomes" id="UP000015453"/>
    </source>
</evidence>
<protein>
    <recommendedName>
        <fullName evidence="7">PRA1 family protein</fullName>
    </recommendedName>
</protein>
<dbReference type="GO" id="GO:0005794">
    <property type="term" value="C:Golgi apparatus"/>
    <property type="evidence" value="ECO:0007669"/>
    <property type="project" value="TreeGrafter"/>
</dbReference>
<proteinExistence type="inferred from homology"/>
<evidence type="ECO:0000313" key="8">
    <source>
        <dbReference type="EMBL" id="EPS71008.1"/>
    </source>
</evidence>
<sequence length="192" mass="20619">NAAPTTTSFRALANGIADGIRSGLSNRRPWGELLDRGAFSKPESLSEASHRIRKNYTYFRLNYVTIIAAVVAVSLLTNPISMILLCGLLIAWLFLYVLRRPSEDPPISIFGRQFSDRETLLFLIVSSVAVIFLTSVGSVLVSALMVGVGIVCGHGAFRVPEDLFLDEAETRTGVPGILSLLTGSAVAVPPTA</sequence>
<comment type="subcellular location">
    <subcellularLocation>
        <location evidence="2 7">Membrane</location>
        <topology evidence="2 7">Multi-pass membrane protein</topology>
    </subcellularLocation>
</comment>
<dbReference type="Proteomes" id="UP000015453">
    <property type="component" value="Unassembled WGS sequence"/>
</dbReference>
<comment type="caution">
    <text evidence="8">The sequence shown here is derived from an EMBL/GenBank/DDBJ whole genome shotgun (WGS) entry which is preliminary data.</text>
</comment>
<feature type="transmembrane region" description="Helical" evidence="7">
    <location>
        <begin position="82"/>
        <end position="99"/>
    </location>
</feature>
<dbReference type="GO" id="GO:0005783">
    <property type="term" value="C:endoplasmic reticulum"/>
    <property type="evidence" value="ECO:0007669"/>
    <property type="project" value="TreeGrafter"/>
</dbReference>
<feature type="non-terminal residue" evidence="8">
    <location>
        <position position="192"/>
    </location>
</feature>
<keyword evidence="9" id="KW-1185">Reference proteome</keyword>
<dbReference type="GO" id="GO:0016192">
    <property type="term" value="P:vesicle-mediated transport"/>
    <property type="evidence" value="ECO:0007669"/>
    <property type="project" value="UniProtKB-ARBA"/>
</dbReference>
<evidence type="ECO:0000256" key="5">
    <source>
        <dbReference type="ARBA" id="ARBA00022989"/>
    </source>
</evidence>
<evidence type="ECO:0000256" key="1">
    <source>
        <dbReference type="ARBA" id="ARBA00002501"/>
    </source>
</evidence>
<name>S8E5E8_9LAMI</name>
<keyword evidence="5 7" id="KW-1133">Transmembrane helix</keyword>
<feature type="non-terminal residue" evidence="8">
    <location>
        <position position="1"/>
    </location>
</feature>
<feature type="transmembrane region" description="Helical" evidence="7">
    <location>
        <begin position="120"/>
        <end position="151"/>
    </location>
</feature>
<dbReference type="InterPro" id="IPR004895">
    <property type="entry name" value="Prenylated_rab_accept_PRA1"/>
</dbReference>
<dbReference type="Pfam" id="PF03208">
    <property type="entry name" value="PRA1"/>
    <property type="match status" value="1"/>
</dbReference>
<dbReference type="AlphaFoldDB" id="S8E5E8"/>
<dbReference type="EMBL" id="AUSU01001442">
    <property type="protein sequence ID" value="EPS71008.1"/>
    <property type="molecule type" value="Genomic_DNA"/>
</dbReference>
<keyword evidence="4 7" id="KW-0812">Transmembrane</keyword>
<dbReference type="OrthoDB" id="63113at2759"/>
<dbReference type="PANTHER" id="PTHR19317">
    <property type="entry name" value="PRENYLATED RAB ACCEPTOR 1-RELATED"/>
    <property type="match status" value="1"/>
</dbReference>
<dbReference type="GO" id="GO:0016020">
    <property type="term" value="C:membrane"/>
    <property type="evidence" value="ECO:0007669"/>
    <property type="project" value="UniProtKB-SubCell"/>
</dbReference>
<evidence type="ECO:0000256" key="3">
    <source>
        <dbReference type="ARBA" id="ARBA00006483"/>
    </source>
</evidence>
<comment type="function">
    <text evidence="1 7">May be involved in both secretory and endocytic intracellular trafficking in the endosomal/prevacuolar compartments.</text>
</comment>
<organism evidence="8 9">
    <name type="scientific">Genlisea aurea</name>
    <dbReference type="NCBI Taxonomy" id="192259"/>
    <lineage>
        <taxon>Eukaryota</taxon>
        <taxon>Viridiplantae</taxon>
        <taxon>Streptophyta</taxon>
        <taxon>Embryophyta</taxon>
        <taxon>Tracheophyta</taxon>
        <taxon>Spermatophyta</taxon>
        <taxon>Magnoliopsida</taxon>
        <taxon>eudicotyledons</taxon>
        <taxon>Gunneridae</taxon>
        <taxon>Pentapetalae</taxon>
        <taxon>asterids</taxon>
        <taxon>lamiids</taxon>
        <taxon>Lamiales</taxon>
        <taxon>Lentibulariaceae</taxon>
        <taxon>Genlisea</taxon>
    </lineage>
</organism>
<comment type="similarity">
    <text evidence="3 7">Belongs to the PRA1 family.</text>
</comment>
<accession>S8E5E8</accession>
<reference evidence="8 9" key="1">
    <citation type="journal article" date="2013" name="BMC Genomics">
        <title>The miniature genome of a carnivorous plant Genlisea aurea contains a low number of genes and short non-coding sequences.</title>
        <authorList>
            <person name="Leushkin E.V."/>
            <person name="Sutormin R.A."/>
            <person name="Nabieva E.R."/>
            <person name="Penin A.A."/>
            <person name="Kondrashov A.S."/>
            <person name="Logacheva M.D."/>
        </authorList>
    </citation>
    <scope>NUCLEOTIDE SEQUENCE [LARGE SCALE GENOMIC DNA]</scope>
</reference>
<evidence type="ECO:0000256" key="2">
    <source>
        <dbReference type="ARBA" id="ARBA00004141"/>
    </source>
</evidence>
<keyword evidence="6 7" id="KW-0472">Membrane</keyword>
<evidence type="ECO:0000256" key="7">
    <source>
        <dbReference type="RuleBase" id="RU363107"/>
    </source>
</evidence>
<evidence type="ECO:0000256" key="4">
    <source>
        <dbReference type="ARBA" id="ARBA00022692"/>
    </source>
</evidence>
<keyword evidence="7" id="KW-0813">Transport</keyword>
<dbReference type="PANTHER" id="PTHR19317:SF34">
    <property type="entry name" value="PRA1 FAMILY PROTEIN-RELATED"/>
    <property type="match status" value="1"/>
</dbReference>
<evidence type="ECO:0000256" key="6">
    <source>
        <dbReference type="ARBA" id="ARBA00023136"/>
    </source>
</evidence>
<feature type="transmembrane region" description="Helical" evidence="7">
    <location>
        <begin position="58"/>
        <end position="76"/>
    </location>
</feature>
<gene>
    <name evidence="8" type="ORF">M569_03754</name>
</gene>